<dbReference type="EMBL" id="MSCN01000001">
    <property type="protein sequence ID" value="PQJ79261.1"/>
    <property type="molecule type" value="Genomic_DNA"/>
</dbReference>
<proteinExistence type="predicted"/>
<organism evidence="1 2">
    <name type="scientific">Polaribacter porphyrae</name>
    <dbReference type="NCBI Taxonomy" id="1137780"/>
    <lineage>
        <taxon>Bacteria</taxon>
        <taxon>Pseudomonadati</taxon>
        <taxon>Bacteroidota</taxon>
        <taxon>Flavobacteriia</taxon>
        <taxon>Flavobacteriales</taxon>
        <taxon>Flavobacteriaceae</taxon>
    </lineage>
</organism>
<reference evidence="1 2" key="1">
    <citation type="submission" date="2016-12" db="EMBL/GenBank/DDBJ databases">
        <title>Trade-off between light-utilization and light-protection in marine flavobacteria.</title>
        <authorList>
            <person name="Kumagai Y."/>
            <person name="Yoshizawa S."/>
            <person name="Kogure K."/>
            <person name="Iwasaki W."/>
        </authorList>
    </citation>
    <scope>NUCLEOTIDE SEQUENCE [LARGE SCALE GENOMIC DNA]</scope>
    <source>
        <strain evidence="1 2">NBRC 108759</strain>
    </source>
</reference>
<accession>A0A2S7WPQ1</accession>
<evidence type="ECO:0000313" key="1">
    <source>
        <dbReference type="EMBL" id="PQJ79261.1"/>
    </source>
</evidence>
<gene>
    <name evidence="1" type="ORF">BTO18_08785</name>
</gene>
<protein>
    <submittedName>
        <fullName evidence="1">Uncharacterized protein</fullName>
    </submittedName>
</protein>
<dbReference type="RefSeq" id="WP_105015860.1">
    <property type="nucleotide sequence ID" value="NZ_MSCN01000001.1"/>
</dbReference>
<evidence type="ECO:0000313" key="2">
    <source>
        <dbReference type="Proteomes" id="UP000238882"/>
    </source>
</evidence>
<dbReference type="Proteomes" id="UP000238882">
    <property type="component" value="Unassembled WGS sequence"/>
</dbReference>
<keyword evidence="2" id="KW-1185">Reference proteome</keyword>
<name>A0A2S7WPQ1_9FLAO</name>
<sequence>MEQIIPKLSVENTDLRYEYLLNDILVGLELALKNKKIIANKEVFSKIKNLFYEAKKIPFPNWDRVIDLNNQLSVDNIGLDALEIIREMIY</sequence>
<dbReference type="OrthoDB" id="9953910at2"/>
<dbReference type="AlphaFoldDB" id="A0A2S7WPQ1"/>
<comment type="caution">
    <text evidence="1">The sequence shown here is derived from an EMBL/GenBank/DDBJ whole genome shotgun (WGS) entry which is preliminary data.</text>
</comment>